<reference evidence="1" key="1">
    <citation type="submission" date="2022-11" db="EMBL/GenBank/DDBJ databases">
        <title>Draft genome sequence of Sellimonas catena strain 12EGH17.</title>
        <authorList>
            <person name="Hisatomi A."/>
            <person name="Ohkuma M."/>
            <person name="Sakamoto M."/>
        </authorList>
    </citation>
    <scope>NUCLEOTIDE SEQUENCE</scope>
    <source>
        <strain evidence="1">12EGH17</strain>
    </source>
</reference>
<name>A0A9W6FBN7_9FIRM</name>
<reference evidence="2" key="4">
    <citation type="submission" date="2022-11" db="EMBL/GenBank/DDBJ databases">
        <title>Draft genome sequence of Sellimonas catena strain 18CBH55.</title>
        <authorList>
            <person name="Hisatomi A."/>
            <person name="Ohkuma M."/>
            <person name="Sakamoto M."/>
        </authorList>
    </citation>
    <scope>NUCLEOTIDE SEQUENCE</scope>
    <source>
        <strain evidence="2">18CBH55</strain>
    </source>
</reference>
<sequence length="212" mass="24944">MKKKKLELPVLWMEQTEGTDEWYVGMHYGGGPYEIYEAEDMISMGLGFSGNQIYFIHYPDGEVYAPLKKKENVYYERPVWDEDRFGIAAVDFGKREVIIYSFMPGKEVQILHKIPLTDIHDCYNLRIEASPLTLSRQKDQVYEILWPEKKRFAVKENDSMIYRDGNTLYFSRWAETPEYLEYVVAVNVETGEEISVEKGNLYRMPDGSFWLV</sequence>
<evidence type="ECO:0000313" key="2">
    <source>
        <dbReference type="EMBL" id="GLG90556.1"/>
    </source>
</evidence>
<accession>A0A9W6FBN7</accession>
<proteinExistence type="predicted"/>
<dbReference type="Proteomes" id="UP001145145">
    <property type="component" value="Unassembled WGS sequence"/>
</dbReference>
<keyword evidence="3" id="KW-1185">Reference proteome</keyword>
<evidence type="ECO:0000313" key="3">
    <source>
        <dbReference type="Proteomes" id="UP001145145"/>
    </source>
</evidence>
<reference evidence="1" key="2">
    <citation type="submission" date="2022-11" db="EMBL/GenBank/DDBJ databases">
        <title>Draft genome sequence of Sellimonas catena strain 12EGH17.</title>
        <authorList>
            <person name="Atsushi H."/>
            <person name="Moriya O."/>
            <person name="Mitsuo S."/>
        </authorList>
    </citation>
    <scope>NUCLEOTIDE SEQUENCE</scope>
    <source>
        <strain evidence="1">12EGH17</strain>
    </source>
</reference>
<dbReference type="Proteomes" id="UP001145094">
    <property type="component" value="Unassembled WGS sequence"/>
</dbReference>
<reference evidence="2" key="3">
    <citation type="submission" date="2022-11" db="EMBL/GenBank/DDBJ databases">
        <title>Draft genome sequence of Sellimonas catena strain 18CBH55.</title>
        <authorList>
            <person name="Atsushi H."/>
            <person name="Moriya O."/>
            <person name="Mitsuo S."/>
        </authorList>
    </citation>
    <scope>NUCLEOTIDE SEQUENCE</scope>
    <source>
        <strain evidence="2">18CBH55</strain>
    </source>
</reference>
<gene>
    <name evidence="1" type="ORF">Selli1_04980</name>
    <name evidence="2" type="ORF">Selli2_19830</name>
</gene>
<dbReference type="EMBL" id="BSCH01000012">
    <property type="protein sequence ID" value="GLG90556.1"/>
    <property type="molecule type" value="Genomic_DNA"/>
</dbReference>
<reference evidence="1 3" key="5">
    <citation type="journal article" date="2023" name="Int. J. Syst. Evol. Microbiol.">
        <title>Sellimonas catena sp. nov., isolated from human faeces.</title>
        <authorList>
            <person name="Hisatomi A."/>
            <person name="Ohkuma M."/>
            <person name="Sakamoto M."/>
        </authorList>
    </citation>
    <scope>NUCLEOTIDE SEQUENCE [LARGE SCALE GENOMIC DNA]</scope>
    <source>
        <strain evidence="1 3">12EGH17</strain>
        <strain evidence="2">18CBH55</strain>
    </source>
</reference>
<comment type="caution">
    <text evidence="1">The sequence shown here is derived from an EMBL/GenBank/DDBJ whole genome shotgun (WGS) entry which is preliminary data.</text>
</comment>
<organism evidence="1 3">
    <name type="scientific">Sellimonas catena</name>
    <dbReference type="NCBI Taxonomy" id="2994035"/>
    <lineage>
        <taxon>Bacteria</taxon>
        <taxon>Bacillati</taxon>
        <taxon>Bacillota</taxon>
        <taxon>Clostridia</taxon>
        <taxon>Lachnospirales</taxon>
        <taxon>Lachnospiraceae</taxon>
        <taxon>Sellimonas</taxon>
    </lineage>
</organism>
<dbReference type="RefSeq" id="WP_087167011.1">
    <property type="nucleotide sequence ID" value="NZ_BSBO01000003.1"/>
</dbReference>
<dbReference type="EMBL" id="BSBO01000003">
    <property type="protein sequence ID" value="GLG03324.1"/>
    <property type="molecule type" value="Genomic_DNA"/>
</dbReference>
<evidence type="ECO:0000313" key="1">
    <source>
        <dbReference type="EMBL" id="GLG03324.1"/>
    </source>
</evidence>
<dbReference type="AlphaFoldDB" id="A0A9W6FBN7"/>
<protein>
    <submittedName>
        <fullName evidence="1">Uncharacterized protein</fullName>
    </submittedName>
</protein>